<dbReference type="STRING" id="990712.SAMN05216257_101296"/>
<keyword evidence="4" id="KW-0808">Transferase</keyword>
<dbReference type="UniPathway" id="UPA00219"/>
<evidence type="ECO:0000256" key="6">
    <source>
        <dbReference type="ARBA" id="ARBA00022960"/>
    </source>
</evidence>
<name>A0A1G8YF34_9RHOB</name>
<keyword evidence="7 9" id="KW-0573">Peptidoglycan synthesis</keyword>
<evidence type="ECO:0000256" key="2">
    <source>
        <dbReference type="ARBA" id="ARBA00005992"/>
    </source>
</evidence>
<comment type="similarity">
    <text evidence="2">Belongs to the YkuD family.</text>
</comment>
<dbReference type="GO" id="GO:0018104">
    <property type="term" value="P:peptidoglycan-protein cross-linking"/>
    <property type="evidence" value="ECO:0007669"/>
    <property type="project" value="TreeGrafter"/>
</dbReference>
<dbReference type="InterPro" id="IPR038063">
    <property type="entry name" value="Transpep_catalytic_dom"/>
</dbReference>
<dbReference type="FunFam" id="2.40.440.10:FF:000002">
    <property type="entry name" value="L,D-transpeptidase ErfK/SrfK"/>
    <property type="match status" value="1"/>
</dbReference>
<dbReference type="PROSITE" id="PS52029">
    <property type="entry name" value="LD_TPASE"/>
    <property type="match status" value="1"/>
</dbReference>
<gene>
    <name evidence="11" type="ORF">SAMN05216257_101296</name>
</gene>
<evidence type="ECO:0000256" key="8">
    <source>
        <dbReference type="ARBA" id="ARBA00023316"/>
    </source>
</evidence>
<dbReference type="RefSeq" id="WP_176759515.1">
    <property type="nucleotide sequence ID" value="NZ_FNFV01000001.1"/>
</dbReference>
<keyword evidence="12" id="KW-1185">Reference proteome</keyword>
<accession>A0A1G8YF34</accession>
<dbReference type="GO" id="GO:0071972">
    <property type="term" value="F:peptidoglycan L,D-transpeptidase activity"/>
    <property type="evidence" value="ECO:0007669"/>
    <property type="project" value="TreeGrafter"/>
</dbReference>
<comment type="pathway">
    <text evidence="1 9">Cell wall biogenesis; peptidoglycan biosynthesis.</text>
</comment>
<organism evidence="11 12">
    <name type="scientific">Meinhardsimonia xiamenensis</name>
    <dbReference type="NCBI Taxonomy" id="990712"/>
    <lineage>
        <taxon>Bacteria</taxon>
        <taxon>Pseudomonadati</taxon>
        <taxon>Pseudomonadota</taxon>
        <taxon>Alphaproteobacteria</taxon>
        <taxon>Rhodobacterales</taxon>
        <taxon>Paracoccaceae</taxon>
        <taxon>Meinhardsimonia</taxon>
    </lineage>
</organism>
<reference evidence="12" key="1">
    <citation type="submission" date="2016-10" db="EMBL/GenBank/DDBJ databases">
        <authorList>
            <person name="Varghese N."/>
            <person name="Submissions S."/>
        </authorList>
    </citation>
    <scope>NUCLEOTIDE SEQUENCE [LARGE SCALE GENOMIC DNA]</scope>
    <source>
        <strain evidence="12">CGMCC 1.10789</strain>
    </source>
</reference>
<feature type="active site" description="Proton donor/acceptor" evidence="9">
    <location>
        <position position="148"/>
    </location>
</feature>
<evidence type="ECO:0000256" key="3">
    <source>
        <dbReference type="ARBA" id="ARBA00022676"/>
    </source>
</evidence>
<dbReference type="CDD" id="cd16913">
    <property type="entry name" value="YkuD_like"/>
    <property type="match status" value="1"/>
</dbReference>
<dbReference type="GO" id="GO:0071555">
    <property type="term" value="P:cell wall organization"/>
    <property type="evidence" value="ECO:0007669"/>
    <property type="project" value="UniProtKB-UniRule"/>
</dbReference>
<dbReference type="GO" id="GO:0005576">
    <property type="term" value="C:extracellular region"/>
    <property type="evidence" value="ECO:0007669"/>
    <property type="project" value="TreeGrafter"/>
</dbReference>
<dbReference type="InterPro" id="IPR005490">
    <property type="entry name" value="LD_TPept_cat_dom"/>
</dbReference>
<dbReference type="Pfam" id="PF03734">
    <property type="entry name" value="YkuD"/>
    <property type="match status" value="1"/>
</dbReference>
<evidence type="ECO:0000256" key="1">
    <source>
        <dbReference type="ARBA" id="ARBA00004752"/>
    </source>
</evidence>
<evidence type="ECO:0000313" key="12">
    <source>
        <dbReference type="Proteomes" id="UP000199328"/>
    </source>
</evidence>
<feature type="domain" description="L,D-TPase catalytic" evidence="10">
    <location>
        <begin position="47"/>
        <end position="188"/>
    </location>
</feature>
<dbReference type="PROSITE" id="PS51318">
    <property type="entry name" value="TAT"/>
    <property type="match status" value="1"/>
</dbReference>
<dbReference type="EMBL" id="FNFV01000001">
    <property type="protein sequence ID" value="SDK01283.1"/>
    <property type="molecule type" value="Genomic_DNA"/>
</dbReference>
<sequence>MISRRGFLTGACAMTVASPSVLRAGEHAIAPRFRPRLVPLRGDYEVGRILVTPHTHFLYHVVAPGEAMRYGVGVGREGLTFRGEAVVGAKRKWPSWRPTDEMLARNPREYARFIEDPDYIMPGGPDNPLGARALYLYQNGRDTYYRIHGTNAPQTIGRSVSNGCIRMLNEHVIELYDKVPIGTPVTVF</sequence>
<evidence type="ECO:0000256" key="5">
    <source>
        <dbReference type="ARBA" id="ARBA00022801"/>
    </source>
</evidence>
<evidence type="ECO:0000256" key="7">
    <source>
        <dbReference type="ARBA" id="ARBA00022984"/>
    </source>
</evidence>
<evidence type="ECO:0000259" key="10">
    <source>
        <dbReference type="PROSITE" id="PS52029"/>
    </source>
</evidence>
<dbReference type="Proteomes" id="UP000199328">
    <property type="component" value="Unassembled WGS sequence"/>
</dbReference>
<dbReference type="GO" id="GO:0016757">
    <property type="term" value="F:glycosyltransferase activity"/>
    <property type="evidence" value="ECO:0007669"/>
    <property type="project" value="UniProtKB-KW"/>
</dbReference>
<dbReference type="PANTHER" id="PTHR30582">
    <property type="entry name" value="L,D-TRANSPEPTIDASE"/>
    <property type="match status" value="1"/>
</dbReference>
<dbReference type="PANTHER" id="PTHR30582:SF24">
    <property type="entry name" value="L,D-TRANSPEPTIDASE ERFK_SRFK-RELATED"/>
    <property type="match status" value="1"/>
</dbReference>
<dbReference type="SUPFAM" id="SSF141523">
    <property type="entry name" value="L,D-transpeptidase catalytic domain-like"/>
    <property type="match status" value="1"/>
</dbReference>
<protein>
    <submittedName>
        <fullName evidence="11">L,D-transpeptidase catalytic domain</fullName>
    </submittedName>
</protein>
<keyword evidence="5" id="KW-0378">Hydrolase</keyword>
<feature type="active site" description="Nucleophile" evidence="9">
    <location>
        <position position="164"/>
    </location>
</feature>
<proteinExistence type="inferred from homology"/>
<evidence type="ECO:0000313" key="11">
    <source>
        <dbReference type="EMBL" id="SDK01283.1"/>
    </source>
</evidence>
<keyword evidence="3" id="KW-0328">Glycosyltransferase</keyword>
<dbReference type="GO" id="GO:0008360">
    <property type="term" value="P:regulation of cell shape"/>
    <property type="evidence" value="ECO:0007669"/>
    <property type="project" value="UniProtKB-UniRule"/>
</dbReference>
<keyword evidence="8 9" id="KW-0961">Cell wall biogenesis/degradation</keyword>
<dbReference type="InterPro" id="IPR006311">
    <property type="entry name" value="TAT_signal"/>
</dbReference>
<keyword evidence="6 9" id="KW-0133">Cell shape</keyword>
<evidence type="ECO:0000256" key="9">
    <source>
        <dbReference type="PROSITE-ProRule" id="PRU01373"/>
    </source>
</evidence>
<dbReference type="Gene3D" id="2.40.440.10">
    <property type="entry name" value="L,D-transpeptidase catalytic domain-like"/>
    <property type="match status" value="1"/>
</dbReference>
<evidence type="ECO:0000256" key="4">
    <source>
        <dbReference type="ARBA" id="ARBA00022679"/>
    </source>
</evidence>
<dbReference type="AlphaFoldDB" id="A0A1G8YF34"/>
<dbReference type="InterPro" id="IPR050979">
    <property type="entry name" value="LD-transpeptidase"/>
</dbReference>